<feature type="domain" description="Ig-like" evidence="1">
    <location>
        <begin position="136"/>
        <end position="236"/>
    </location>
</feature>
<accession>A0A1B0CNY6</accession>
<dbReference type="PANTHER" id="PTHR23278">
    <property type="entry name" value="SIDESTEP PROTEIN"/>
    <property type="match status" value="1"/>
</dbReference>
<dbReference type="CDD" id="cd00096">
    <property type="entry name" value="Ig"/>
    <property type="match status" value="1"/>
</dbReference>
<dbReference type="InterPro" id="IPR013783">
    <property type="entry name" value="Ig-like_fold"/>
</dbReference>
<dbReference type="Proteomes" id="UP000092461">
    <property type="component" value="Unassembled WGS sequence"/>
</dbReference>
<dbReference type="SMART" id="SM00409">
    <property type="entry name" value="IG"/>
    <property type="match status" value="2"/>
</dbReference>
<dbReference type="AlphaFoldDB" id="A0A1B0CNY6"/>
<dbReference type="EMBL" id="AJWK01021181">
    <property type="status" value="NOT_ANNOTATED_CDS"/>
    <property type="molecule type" value="Genomic_DNA"/>
</dbReference>
<dbReference type="VEuPathDB" id="VectorBase:LLOJ006458"/>
<name>A0A1B0CNY6_LUTLO</name>
<dbReference type="InterPro" id="IPR007110">
    <property type="entry name" value="Ig-like_dom"/>
</dbReference>
<feature type="domain" description="Ig-like" evidence="1">
    <location>
        <begin position="10"/>
        <end position="132"/>
    </location>
</feature>
<organism evidence="2 3">
    <name type="scientific">Lutzomyia longipalpis</name>
    <name type="common">Sand fly</name>
    <dbReference type="NCBI Taxonomy" id="7200"/>
    <lineage>
        <taxon>Eukaryota</taxon>
        <taxon>Metazoa</taxon>
        <taxon>Ecdysozoa</taxon>
        <taxon>Arthropoda</taxon>
        <taxon>Hexapoda</taxon>
        <taxon>Insecta</taxon>
        <taxon>Pterygota</taxon>
        <taxon>Neoptera</taxon>
        <taxon>Endopterygota</taxon>
        <taxon>Diptera</taxon>
        <taxon>Nematocera</taxon>
        <taxon>Psychodoidea</taxon>
        <taxon>Psychodidae</taxon>
        <taxon>Lutzomyia</taxon>
        <taxon>Lutzomyia</taxon>
    </lineage>
</organism>
<dbReference type="PROSITE" id="PS50835">
    <property type="entry name" value="IG_LIKE"/>
    <property type="match status" value="2"/>
</dbReference>
<dbReference type="PANTHER" id="PTHR23278:SF2">
    <property type="entry name" value="SIDESTEP V, ISOFORM B"/>
    <property type="match status" value="1"/>
</dbReference>
<evidence type="ECO:0000313" key="3">
    <source>
        <dbReference type="Proteomes" id="UP000092461"/>
    </source>
</evidence>
<dbReference type="InterPro" id="IPR036179">
    <property type="entry name" value="Ig-like_dom_sf"/>
</dbReference>
<keyword evidence="3" id="KW-1185">Reference proteome</keyword>
<dbReference type="VEuPathDB" id="VectorBase:LLONM1_005498"/>
<dbReference type="InterPro" id="IPR013106">
    <property type="entry name" value="Ig_V-set"/>
</dbReference>
<dbReference type="Gene3D" id="2.60.40.10">
    <property type="entry name" value="Immunoglobulins"/>
    <property type="match status" value="2"/>
</dbReference>
<protein>
    <recommendedName>
        <fullName evidence="1">Ig-like domain-containing protein</fullName>
    </recommendedName>
</protein>
<reference evidence="2" key="1">
    <citation type="submission" date="2020-05" db="UniProtKB">
        <authorList>
            <consortium name="EnsemblMetazoa"/>
        </authorList>
    </citation>
    <scope>IDENTIFICATION</scope>
    <source>
        <strain evidence="2">Jacobina</strain>
    </source>
</reference>
<evidence type="ECO:0000259" key="1">
    <source>
        <dbReference type="PROSITE" id="PS50835"/>
    </source>
</evidence>
<dbReference type="SUPFAM" id="SSF48726">
    <property type="entry name" value="Immunoglobulin"/>
    <property type="match status" value="2"/>
</dbReference>
<proteinExistence type="predicted"/>
<dbReference type="Pfam" id="PF07686">
    <property type="entry name" value="V-set"/>
    <property type="match status" value="1"/>
</dbReference>
<dbReference type="InterPro" id="IPR003599">
    <property type="entry name" value="Ig_sub"/>
</dbReference>
<evidence type="ECO:0000313" key="2">
    <source>
        <dbReference type="EnsemblMetazoa" id="LLOJ006458-PA"/>
    </source>
</evidence>
<sequence>MKQLRRVNRQLVVETSKRPLSEVQTAVGLEASMPCELVPATTSMMMDKVQLVIWYKEGNIKPIYTFDARMRPLHQGIHWADEQVLKSKAHFHYDTSPPALKLRNVKREDAGLYRCRVDFHKSPTRNSRINLTVLVPPTHLTVLDDQGAAVADHTIGPYREQATINITCLSSGGVPPPRVSWWKEHALLDDSFQVLPDGSVKNILHLSNLNRQDLHNIYTCQATNGHVVPPLSTYVKLELK</sequence>
<dbReference type="EMBL" id="AJWK01021182">
    <property type="status" value="NOT_ANNOTATED_CDS"/>
    <property type="molecule type" value="Genomic_DNA"/>
</dbReference>
<dbReference type="EMBL" id="AJWK01021180">
    <property type="status" value="NOT_ANNOTATED_CDS"/>
    <property type="molecule type" value="Genomic_DNA"/>
</dbReference>
<dbReference type="EnsemblMetazoa" id="LLOJ006458-RA">
    <property type="protein sequence ID" value="LLOJ006458-PA"/>
    <property type="gene ID" value="LLOJ006458"/>
</dbReference>
<dbReference type="Pfam" id="PF13927">
    <property type="entry name" value="Ig_3"/>
    <property type="match status" value="1"/>
</dbReference>